<sequence>MDKRFQQHFDAYIGEPWILPSGQNADIIFGRHTISLTSESTWYSFVVDDVDLAKRLFRGDDAKAVEAMLKSSSTIAATTTVDVAREAAFLRQCLAPHPTTKLSLTYGWHNITSDRGLSDGMRMSLYLALLRIYSVYDQHAFLLPRNRSESWYTTELWGFLPALLVHGGVLAHQSAEVTSAASTLRKNRNRGCPKHESRPQRRRLLGCKVDGLISCAVTAGATISLGMPFGFELAAMEAGKVSDLSSTKCLSDTKRLAKVAKDMHDAIMSRVTNSSNRHRLATYALQISGRIMTLYRLVKLPGRYYVMVLDGVLEFPLVWDSEKLINLLVRLVQQKREMEHMATCVQAWVGADNFAMKAPLVHTFPTPPSTPLHD</sequence>
<proteinExistence type="predicted"/>
<evidence type="ECO:0000313" key="2">
    <source>
        <dbReference type="Proteomes" id="UP000807716"/>
    </source>
</evidence>
<dbReference type="EMBL" id="JAAAJB010000036">
    <property type="protein sequence ID" value="KAG0269014.1"/>
    <property type="molecule type" value="Genomic_DNA"/>
</dbReference>
<dbReference type="OrthoDB" id="2441193at2759"/>
<keyword evidence="2" id="KW-1185">Reference proteome</keyword>
<protein>
    <submittedName>
        <fullName evidence="1">Uncharacterized protein</fullName>
    </submittedName>
</protein>
<reference evidence="1" key="1">
    <citation type="journal article" date="2020" name="Fungal Divers.">
        <title>Resolving the Mortierellaceae phylogeny through synthesis of multi-gene phylogenetics and phylogenomics.</title>
        <authorList>
            <person name="Vandepol N."/>
            <person name="Liber J."/>
            <person name="Desiro A."/>
            <person name="Na H."/>
            <person name="Kennedy M."/>
            <person name="Barry K."/>
            <person name="Grigoriev I.V."/>
            <person name="Miller A.N."/>
            <person name="O'Donnell K."/>
            <person name="Stajich J.E."/>
            <person name="Bonito G."/>
        </authorList>
    </citation>
    <scope>NUCLEOTIDE SEQUENCE</scope>
    <source>
        <strain evidence="1">BC1065</strain>
    </source>
</reference>
<name>A0A9P6UCB3_9FUNG</name>
<dbReference type="AlphaFoldDB" id="A0A9P6UCB3"/>
<organism evidence="1 2">
    <name type="scientific">Actinomortierella ambigua</name>
    <dbReference type="NCBI Taxonomy" id="1343610"/>
    <lineage>
        <taxon>Eukaryota</taxon>
        <taxon>Fungi</taxon>
        <taxon>Fungi incertae sedis</taxon>
        <taxon>Mucoromycota</taxon>
        <taxon>Mortierellomycotina</taxon>
        <taxon>Mortierellomycetes</taxon>
        <taxon>Mortierellales</taxon>
        <taxon>Mortierellaceae</taxon>
        <taxon>Actinomortierella</taxon>
    </lineage>
</organism>
<dbReference type="Proteomes" id="UP000807716">
    <property type="component" value="Unassembled WGS sequence"/>
</dbReference>
<evidence type="ECO:0000313" key="1">
    <source>
        <dbReference type="EMBL" id="KAG0269014.1"/>
    </source>
</evidence>
<comment type="caution">
    <text evidence="1">The sequence shown here is derived from an EMBL/GenBank/DDBJ whole genome shotgun (WGS) entry which is preliminary data.</text>
</comment>
<accession>A0A9P6UCB3</accession>
<gene>
    <name evidence="1" type="ORF">DFQ27_005120</name>
</gene>